<proteinExistence type="predicted"/>
<organism evidence="1 2">
    <name type="scientific">Methylobacterium soli</name>
    <dbReference type="NCBI Taxonomy" id="553447"/>
    <lineage>
        <taxon>Bacteria</taxon>
        <taxon>Pseudomonadati</taxon>
        <taxon>Pseudomonadota</taxon>
        <taxon>Alphaproteobacteria</taxon>
        <taxon>Hyphomicrobiales</taxon>
        <taxon>Methylobacteriaceae</taxon>
        <taxon>Methylobacterium</taxon>
    </lineage>
</organism>
<dbReference type="OrthoDB" id="8662245at2"/>
<name>A0A6L3T3W7_9HYPH</name>
<keyword evidence="2" id="KW-1185">Reference proteome</keyword>
<sequence length="168" mass="18613">MSAHDAQPAKAPLFNSPLETGLRAVVLLDALYPRACGLSELTWFDHLVVHTGDLGGPASLHPDLPSRTGELLVRRRLVEQSLRLMQQVNLIEASNDETGIYFKASDEAPSFIDLLQTSYSLALKDCARWLADQFRDRSTSEIEGIVSERIGRWTAEFRTATDSSEIGL</sequence>
<comment type="caution">
    <text evidence="1">The sequence shown here is derived from an EMBL/GenBank/DDBJ whole genome shotgun (WGS) entry which is preliminary data.</text>
</comment>
<dbReference type="Proteomes" id="UP000474159">
    <property type="component" value="Unassembled WGS sequence"/>
</dbReference>
<dbReference type="RefSeq" id="WP_150997548.1">
    <property type="nucleotide sequence ID" value="NZ_BPQY01000359.1"/>
</dbReference>
<dbReference type="EMBL" id="VZZK01000003">
    <property type="protein sequence ID" value="KAB1080904.1"/>
    <property type="molecule type" value="Genomic_DNA"/>
</dbReference>
<evidence type="ECO:0000313" key="1">
    <source>
        <dbReference type="EMBL" id="KAB1080904.1"/>
    </source>
</evidence>
<evidence type="ECO:0008006" key="3">
    <source>
        <dbReference type="Google" id="ProtNLM"/>
    </source>
</evidence>
<evidence type="ECO:0000313" key="2">
    <source>
        <dbReference type="Proteomes" id="UP000474159"/>
    </source>
</evidence>
<dbReference type="Pfam" id="PF20288">
    <property type="entry name" value="MC2"/>
    <property type="match status" value="1"/>
</dbReference>
<dbReference type="AlphaFoldDB" id="A0A6L3T3W7"/>
<gene>
    <name evidence="1" type="ORF">F6X53_04250</name>
</gene>
<dbReference type="InterPro" id="IPR046904">
    <property type="entry name" value="ABC-3C_MC2"/>
</dbReference>
<protein>
    <recommendedName>
        <fullName evidence="3">Threonine transporter</fullName>
    </recommendedName>
</protein>
<reference evidence="1 2" key="1">
    <citation type="submission" date="2019-09" db="EMBL/GenBank/DDBJ databases">
        <title>YIM 48816 draft genome.</title>
        <authorList>
            <person name="Jiang L."/>
        </authorList>
    </citation>
    <scope>NUCLEOTIDE SEQUENCE [LARGE SCALE GENOMIC DNA]</scope>
    <source>
        <strain evidence="1 2">YIM 48816</strain>
    </source>
</reference>
<accession>A0A6L3T3W7</accession>